<comment type="similarity">
    <text evidence="1">Belongs to the GSP E family.</text>
</comment>
<dbReference type="PANTHER" id="PTHR30258:SF1">
    <property type="entry name" value="PROTEIN TRANSPORT PROTEIN HOFB HOMOLOG"/>
    <property type="match status" value="1"/>
</dbReference>
<proteinExistence type="inferred from homology"/>
<dbReference type="PROSITE" id="PS00662">
    <property type="entry name" value="T2SP_E"/>
    <property type="match status" value="1"/>
</dbReference>
<dbReference type="SUPFAM" id="SSF52540">
    <property type="entry name" value="P-loop containing nucleoside triphosphate hydrolases"/>
    <property type="match status" value="1"/>
</dbReference>
<dbReference type="Gene3D" id="3.40.50.300">
    <property type="entry name" value="P-loop containing nucleotide triphosphate hydrolases"/>
    <property type="match status" value="1"/>
</dbReference>
<evidence type="ECO:0000313" key="5">
    <source>
        <dbReference type="EMBL" id="RKP48527.1"/>
    </source>
</evidence>
<protein>
    <submittedName>
        <fullName evidence="5">Type II/IV secretion system protein</fullName>
    </submittedName>
</protein>
<dbReference type="GO" id="GO:0016887">
    <property type="term" value="F:ATP hydrolysis activity"/>
    <property type="evidence" value="ECO:0007669"/>
    <property type="project" value="TreeGrafter"/>
</dbReference>
<organism evidence="5 6">
    <name type="scientific">Pararobbsia silviterrae</name>
    <dbReference type="NCBI Taxonomy" id="1792498"/>
    <lineage>
        <taxon>Bacteria</taxon>
        <taxon>Pseudomonadati</taxon>
        <taxon>Pseudomonadota</taxon>
        <taxon>Betaproteobacteria</taxon>
        <taxon>Burkholderiales</taxon>
        <taxon>Burkholderiaceae</taxon>
        <taxon>Pararobbsia</taxon>
    </lineage>
</organism>
<evidence type="ECO:0000256" key="2">
    <source>
        <dbReference type="ARBA" id="ARBA00022741"/>
    </source>
</evidence>
<dbReference type="RefSeq" id="WP_121089029.1">
    <property type="nucleotide sequence ID" value="NZ_RBZU01000011.1"/>
</dbReference>
<dbReference type="Gene3D" id="3.30.450.90">
    <property type="match status" value="1"/>
</dbReference>
<dbReference type="GO" id="GO:0005524">
    <property type="term" value="F:ATP binding"/>
    <property type="evidence" value="ECO:0007669"/>
    <property type="project" value="UniProtKB-KW"/>
</dbReference>
<feature type="domain" description="Bacterial type II secretion system protein E" evidence="4">
    <location>
        <begin position="234"/>
        <end position="248"/>
    </location>
</feature>
<dbReference type="Proteomes" id="UP000270342">
    <property type="component" value="Unassembled WGS sequence"/>
</dbReference>
<evidence type="ECO:0000313" key="6">
    <source>
        <dbReference type="Proteomes" id="UP000270342"/>
    </source>
</evidence>
<comment type="caution">
    <text evidence="5">The sequence shown here is derived from an EMBL/GenBank/DDBJ whole genome shotgun (WGS) entry which is preliminary data.</text>
</comment>
<evidence type="ECO:0000259" key="4">
    <source>
        <dbReference type="PROSITE" id="PS00662"/>
    </source>
</evidence>
<keyword evidence="3" id="KW-0067">ATP-binding</keyword>
<dbReference type="EMBL" id="RBZU01000011">
    <property type="protein sequence ID" value="RKP48527.1"/>
    <property type="molecule type" value="Genomic_DNA"/>
</dbReference>
<dbReference type="CDD" id="cd01129">
    <property type="entry name" value="PulE-GspE-like"/>
    <property type="match status" value="1"/>
</dbReference>
<keyword evidence="6" id="KW-1185">Reference proteome</keyword>
<evidence type="ECO:0000256" key="3">
    <source>
        <dbReference type="ARBA" id="ARBA00022840"/>
    </source>
</evidence>
<evidence type="ECO:0000256" key="1">
    <source>
        <dbReference type="ARBA" id="ARBA00006611"/>
    </source>
</evidence>
<reference evidence="5 6" key="1">
    <citation type="submission" date="2018-10" db="EMBL/GenBank/DDBJ databases">
        <title>Robbsia sp. DHC34, isolated from soil.</title>
        <authorList>
            <person name="Gao Z.-H."/>
            <person name="Qiu L.-H."/>
        </authorList>
    </citation>
    <scope>NUCLEOTIDE SEQUENCE [LARGE SCALE GENOMIC DNA]</scope>
    <source>
        <strain evidence="5 6">DHC34</strain>
    </source>
</reference>
<dbReference type="AlphaFoldDB" id="A0A494XCE5"/>
<dbReference type="GO" id="GO:0005886">
    <property type="term" value="C:plasma membrane"/>
    <property type="evidence" value="ECO:0007669"/>
    <property type="project" value="TreeGrafter"/>
</dbReference>
<name>A0A494XCE5_9BURK</name>
<dbReference type="PANTHER" id="PTHR30258">
    <property type="entry name" value="TYPE II SECRETION SYSTEM PROTEIN GSPE-RELATED"/>
    <property type="match status" value="1"/>
</dbReference>
<keyword evidence="2" id="KW-0547">Nucleotide-binding</keyword>
<accession>A0A494XCE5</accession>
<dbReference type="Pfam" id="PF00437">
    <property type="entry name" value="T2SSE"/>
    <property type="match status" value="1"/>
</dbReference>
<dbReference type="InterPro" id="IPR027417">
    <property type="entry name" value="P-loop_NTPase"/>
</dbReference>
<sequence>MDYDPSGGTHAEIVDGPRSGAAIAHEDVADSPAARLLGEILRMAAERRASDIHVEPEAHGWRVRLRVDGVLHAIPRPAPTLLDAVATRIKVLSRIDIAERRIPQDGRLRIRTRADAVDEFRVSTLPTLYGEKIVLRRLDTLPDDLSLRALGFDADQARVVVRTLDAPHGLVLVTGPTGSGKTISLYAFMHTLDRDAANICTVEDPAELELSGISQVPIREKAGLTFAVALRALLRQDPDVIMIGEIRDRDTADVAVKAAQTGHLVLSTLHTNDAPSTLARLVDIGIEPHHLAAAIRLVTAQRLVRRLCDTCKTPYRADRDIMRAAGYADAIIECSTSLYRASGCDACHRIGYRGRIGIHQVMPVGAALRQRIAHGAGAPDIAAHAAAEGLGSLRDAALVKVLTGETSLDAALRATEFDL</sequence>
<dbReference type="InterPro" id="IPR001482">
    <property type="entry name" value="T2SS/T4SS_dom"/>
</dbReference>
<gene>
    <name evidence="5" type="ORF">D7S86_21140</name>
</gene>
<dbReference type="OrthoDB" id="5790493at2"/>